<feature type="transmembrane region" description="Helical" evidence="1">
    <location>
        <begin position="276"/>
        <end position="296"/>
    </location>
</feature>
<gene>
    <name evidence="3" type="ORF">GX570_02990</name>
</gene>
<feature type="domain" description="DUF418" evidence="2">
    <location>
        <begin position="232"/>
        <end position="384"/>
    </location>
</feature>
<dbReference type="AlphaFoldDB" id="A0A847H9E4"/>
<dbReference type="Proteomes" id="UP000523614">
    <property type="component" value="Unassembled WGS sequence"/>
</dbReference>
<evidence type="ECO:0000313" key="3">
    <source>
        <dbReference type="EMBL" id="NLF90300.1"/>
    </source>
</evidence>
<evidence type="ECO:0000313" key="4">
    <source>
        <dbReference type="Proteomes" id="UP000523614"/>
    </source>
</evidence>
<evidence type="ECO:0000256" key="1">
    <source>
        <dbReference type="SAM" id="Phobius"/>
    </source>
</evidence>
<proteinExistence type="predicted"/>
<dbReference type="InterPro" id="IPR052529">
    <property type="entry name" value="Bact_Transport_Assoc"/>
</dbReference>
<feature type="transmembrane region" description="Helical" evidence="1">
    <location>
        <begin position="57"/>
        <end position="77"/>
    </location>
</feature>
<accession>A0A847H9E4</accession>
<feature type="transmembrane region" description="Helical" evidence="1">
    <location>
        <begin position="144"/>
        <end position="163"/>
    </location>
</feature>
<name>A0A847H9E4_9CORY</name>
<evidence type="ECO:0000259" key="2">
    <source>
        <dbReference type="Pfam" id="PF04235"/>
    </source>
</evidence>
<keyword evidence="1" id="KW-0812">Transmembrane</keyword>
<keyword evidence="1" id="KW-0472">Membrane</keyword>
<feature type="transmembrane region" description="Helical" evidence="1">
    <location>
        <begin position="245"/>
        <end position="264"/>
    </location>
</feature>
<dbReference type="PANTHER" id="PTHR30590:SF2">
    <property type="entry name" value="INNER MEMBRANE PROTEIN"/>
    <property type="match status" value="1"/>
</dbReference>
<reference evidence="3 4" key="1">
    <citation type="journal article" date="2020" name="Biotechnol. Biofuels">
        <title>New insights from the biogas microbiome by comprehensive genome-resolved metagenomics of nearly 1600 species originating from multiple anaerobic digesters.</title>
        <authorList>
            <person name="Campanaro S."/>
            <person name="Treu L."/>
            <person name="Rodriguez-R L.M."/>
            <person name="Kovalovszki A."/>
            <person name="Ziels R.M."/>
            <person name="Maus I."/>
            <person name="Zhu X."/>
            <person name="Kougias P.G."/>
            <person name="Basile A."/>
            <person name="Luo G."/>
            <person name="Schluter A."/>
            <person name="Konstantinidis K.T."/>
            <person name="Angelidaki I."/>
        </authorList>
    </citation>
    <scope>NUCLEOTIDE SEQUENCE [LARGE SCALE GENOMIC DNA]</scope>
    <source>
        <strain evidence="3">AS06rmzACSIP_235</strain>
    </source>
</reference>
<feature type="transmembrane region" description="Helical" evidence="1">
    <location>
        <begin position="97"/>
        <end position="115"/>
    </location>
</feature>
<feature type="transmembrane region" description="Helical" evidence="1">
    <location>
        <begin position="121"/>
        <end position="137"/>
    </location>
</feature>
<keyword evidence="1" id="KW-1133">Transmembrane helix</keyword>
<feature type="transmembrane region" description="Helical" evidence="1">
    <location>
        <begin position="15"/>
        <end position="37"/>
    </location>
</feature>
<dbReference type="EMBL" id="JAAYYP010000099">
    <property type="protein sequence ID" value="NLF90300.1"/>
    <property type="molecule type" value="Genomic_DNA"/>
</dbReference>
<protein>
    <submittedName>
        <fullName evidence="3">DUF418 domain-containing protein</fullName>
    </submittedName>
</protein>
<dbReference type="PANTHER" id="PTHR30590">
    <property type="entry name" value="INNER MEMBRANE PROTEIN"/>
    <property type="match status" value="1"/>
</dbReference>
<organism evidence="3 4">
    <name type="scientific">Corynebacterium marinum</name>
    <dbReference type="NCBI Taxonomy" id="349751"/>
    <lineage>
        <taxon>Bacteria</taxon>
        <taxon>Bacillati</taxon>
        <taxon>Actinomycetota</taxon>
        <taxon>Actinomycetes</taxon>
        <taxon>Mycobacteriales</taxon>
        <taxon>Corynebacteriaceae</taxon>
        <taxon>Corynebacterium</taxon>
    </lineage>
</organism>
<feature type="transmembrane region" description="Helical" evidence="1">
    <location>
        <begin position="308"/>
        <end position="331"/>
    </location>
</feature>
<sequence>MTTNTARRRIIALDVLRGIAILGTLLTNIWIFSQSAWDDDGDRAQGALAVFNRVADVGLNLFTDGEFIGLLTIMFGIGLEIQRQSAIRRGEPWPGRYPWRALVLILDGLLNYIFIFEFDVLMGYGLTGLVVAAVMATSPKTQKIWMVIGLGAHLLMIGVFTALPRFVGESDLPADQPVPADANRLDAALGATGTESYWGMVGERLQTFIGGRGEIPIMFVMGLSLFLVGAHLYRAGLFLPEGRRLRRIVMAVGFGVGFPLDWALRLSANGGGFITRYGTSTIVAFGLLAAVAAFYAHRDRVGIVGHGLSLVGRMALTCYILQNLIASIIFYDWGLGVAAKIPDAWNTVITLGIYLGISAFLIALSAIWLHHFRRGPVEYVRHKGVDRLADAAESARAARRRRREAVVPATTGVSTG</sequence>
<dbReference type="InterPro" id="IPR007349">
    <property type="entry name" value="DUF418"/>
</dbReference>
<comment type="caution">
    <text evidence="3">The sequence shown here is derived from an EMBL/GenBank/DDBJ whole genome shotgun (WGS) entry which is preliminary data.</text>
</comment>
<feature type="transmembrane region" description="Helical" evidence="1">
    <location>
        <begin position="351"/>
        <end position="369"/>
    </location>
</feature>
<feature type="transmembrane region" description="Helical" evidence="1">
    <location>
        <begin position="215"/>
        <end position="233"/>
    </location>
</feature>
<dbReference type="Pfam" id="PF04235">
    <property type="entry name" value="DUF418"/>
    <property type="match status" value="1"/>
</dbReference>